<name>A0AA38C0X6_TAXCH</name>
<dbReference type="Proteomes" id="UP000824469">
    <property type="component" value="Unassembled WGS sequence"/>
</dbReference>
<comment type="caution">
    <text evidence="2">The sequence shown here is derived from an EMBL/GenBank/DDBJ whole genome shotgun (WGS) entry which is preliminary data.</text>
</comment>
<protein>
    <submittedName>
        <fullName evidence="2">Uncharacterized protein</fullName>
    </submittedName>
</protein>
<dbReference type="AlphaFoldDB" id="A0AA38C0X6"/>
<evidence type="ECO:0000313" key="2">
    <source>
        <dbReference type="EMBL" id="KAH9290821.1"/>
    </source>
</evidence>
<gene>
    <name evidence="2" type="ORF">KI387_034938</name>
</gene>
<dbReference type="EMBL" id="JAHRHJ020003813">
    <property type="protein sequence ID" value="KAH9290821.1"/>
    <property type="molecule type" value="Genomic_DNA"/>
</dbReference>
<reference evidence="2 3" key="1">
    <citation type="journal article" date="2021" name="Nat. Plants">
        <title>The Taxus genome provides insights into paclitaxel biosynthesis.</title>
        <authorList>
            <person name="Xiong X."/>
            <person name="Gou J."/>
            <person name="Liao Q."/>
            <person name="Li Y."/>
            <person name="Zhou Q."/>
            <person name="Bi G."/>
            <person name="Li C."/>
            <person name="Du R."/>
            <person name="Wang X."/>
            <person name="Sun T."/>
            <person name="Guo L."/>
            <person name="Liang H."/>
            <person name="Lu P."/>
            <person name="Wu Y."/>
            <person name="Zhang Z."/>
            <person name="Ro D.K."/>
            <person name="Shang Y."/>
            <person name="Huang S."/>
            <person name="Yan J."/>
        </authorList>
    </citation>
    <scope>NUCLEOTIDE SEQUENCE [LARGE SCALE GENOMIC DNA]</scope>
    <source>
        <strain evidence="2">Ta-2019</strain>
    </source>
</reference>
<accession>A0AA38C0X6</accession>
<feature type="compositionally biased region" description="Basic and acidic residues" evidence="1">
    <location>
        <begin position="72"/>
        <end position="81"/>
    </location>
</feature>
<sequence length="126" mass="13624">MSPGGPLSIWDMWDKSTRWARNAGLIERENRLTAERGSSGRMGQMDAKCPNRPVRAEISTRSPKAIGTHGTKGRELAEPAEKGQVNPKQSGTSGPKMPEPAESAEMSTKGPGENQTKGHPGQMDRE</sequence>
<feature type="non-terminal residue" evidence="2">
    <location>
        <position position="126"/>
    </location>
</feature>
<organism evidence="2 3">
    <name type="scientific">Taxus chinensis</name>
    <name type="common">Chinese yew</name>
    <name type="synonym">Taxus wallichiana var. chinensis</name>
    <dbReference type="NCBI Taxonomy" id="29808"/>
    <lineage>
        <taxon>Eukaryota</taxon>
        <taxon>Viridiplantae</taxon>
        <taxon>Streptophyta</taxon>
        <taxon>Embryophyta</taxon>
        <taxon>Tracheophyta</taxon>
        <taxon>Spermatophyta</taxon>
        <taxon>Pinopsida</taxon>
        <taxon>Pinidae</taxon>
        <taxon>Conifers II</taxon>
        <taxon>Cupressales</taxon>
        <taxon>Taxaceae</taxon>
        <taxon>Taxus</taxon>
    </lineage>
</organism>
<evidence type="ECO:0000256" key="1">
    <source>
        <dbReference type="SAM" id="MobiDB-lite"/>
    </source>
</evidence>
<feature type="region of interest" description="Disordered" evidence="1">
    <location>
        <begin position="30"/>
        <end position="126"/>
    </location>
</feature>
<keyword evidence="3" id="KW-1185">Reference proteome</keyword>
<evidence type="ECO:0000313" key="3">
    <source>
        <dbReference type="Proteomes" id="UP000824469"/>
    </source>
</evidence>
<proteinExistence type="predicted"/>